<dbReference type="STRING" id="1759059.ATE48_02635"/>
<proteinExistence type="predicted"/>
<dbReference type="InParanoid" id="A0A1B1AEC0"/>
<dbReference type="EMBL" id="CP013244">
    <property type="protein sequence ID" value="ANP44895.1"/>
    <property type="molecule type" value="Genomic_DNA"/>
</dbReference>
<dbReference type="AlphaFoldDB" id="A0A1B1AEC0"/>
<gene>
    <name evidence="1" type="ORF">ATE48_02635</name>
</gene>
<evidence type="ECO:0000313" key="1">
    <source>
        <dbReference type="EMBL" id="ANP44895.1"/>
    </source>
</evidence>
<name>A0A1B1AEC0_9PROT</name>
<dbReference type="KEGG" id="cbot:ATE48_02635"/>
<accession>A0A1B1AEC0</accession>
<reference evidence="1 2" key="1">
    <citation type="submission" date="2015-11" db="EMBL/GenBank/DDBJ databases">
        <title>Whole-Genome Sequence of Candidatus Oderbacter manganicum from the National Park Lower Oder Valley, Germany.</title>
        <authorList>
            <person name="Braun B."/>
            <person name="Liere K."/>
            <person name="Szewzyk U."/>
        </authorList>
    </citation>
    <scope>NUCLEOTIDE SEQUENCE [LARGE SCALE GENOMIC DNA]</scope>
    <source>
        <strain evidence="1 2">OTSz_A_272</strain>
    </source>
</reference>
<protein>
    <submittedName>
        <fullName evidence="1">Uncharacterized protein</fullName>
    </submittedName>
</protein>
<evidence type="ECO:0000313" key="2">
    <source>
        <dbReference type="Proteomes" id="UP000092498"/>
    </source>
</evidence>
<sequence>MDAKSQPTQWASHPVGARIVKFDQRLARMNIGAHEWQEALHVVVPPSGAQASSVRAEAVDIALPHVSARPWAPAHVRAVRGVRAMWPVSWVRCARLGGDSSWAAGEPPLGGAGGKLPA</sequence>
<organism evidence="1 2">
    <name type="scientific">Candidatus Viadribacter manganicus</name>
    <dbReference type="NCBI Taxonomy" id="1759059"/>
    <lineage>
        <taxon>Bacteria</taxon>
        <taxon>Pseudomonadati</taxon>
        <taxon>Pseudomonadota</taxon>
        <taxon>Alphaproteobacteria</taxon>
        <taxon>Hyphomonadales</taxon>
        <taxon>Hyphomonadaceae</taxon>
        <taxon>Candidatus Viadribacter</taxon>
    </lineage>
</organism>
<keyword evidence="2" id="KW-1185">Reference proteome</keyword>
<dbReference type="Proteomes" id="UP000092498">
    <property type="component" value="Chromosome"/>
</dbReference>